<evidence type="ECO:0000256" key="1">
    <source>
        <dbReference type="SAM" id="Phobius"/>
    </source>
</evidence>
<feature type="transmembrane region" description="Helical" evidence="1">
    <location>
        <begin position="68"/>
        <end position="88"/>
    </location>
</feature>
<feature type="transmembrane region" description="Helical" evidence="1">
    <location>
        <begin position="108"/>
        <end position="127"/>
    </location>
</feature>
<proteinExistence type="predicted"/>
<comment type="caution">
    <text evidence="2">The sequence shown here is derived from an EMBL/GenBank/DDBJ whole genome shotgun (WGS) entry which is preliminary data.</text>
</comment>
<accession>A0A841D2G8</accession>
<dbReference type="Proteomes" id="UP000562352">
    <property type="component" value="Unassembled WGS sequence"/>
</dbReference>
<reference evidence="2 3" key="1">
    <citation type="submission" date="2020-08" db="EMBL/GenBank/DDBJ databases">
        <title>Genomic Encyclopedia of Type Strains, Phase III (KMG-III): the genomes of soil and plant-associated and newly described type strains.</title>
        <authorList>
            <person name="Whitman W."/>
        </authorList>
    </citation>
    <scope>NUCLEOTIDE SEQUENCE [LARGE SCALE GENOMIC DNA]</scope>
    <source>
        <strain evidence="2 3">CECT 3303</strain>
    </source>
</reference>
<evidence type="ECO:0000313" key="2">
    <source>
        <dbReference type="EMBL" id="MBB5964441.1"/>
    </source>
</evidence>
<feature type="transmembrane region" description="Helical" evidence="1">
    <location>
        <begin position="38"/>
        <end position="59"/>
    </location>
</feature>
<gene>
    <name evidence="2" type="ORF">FHS22_003725</name>
</gene>
<sequence>MEHRHSFELALPGLAVGAVAGAAAGGLTLIAGQPAGTAALSALLLATPLGLLGGGYGLLMSRGTIRPGLFAPAGLYWLAGFPLARLVQETALGLVLAGEVVLAGGLPGFLAYQAMVSLGFALGFVWLHERLMPYWLLRVRGRNPRARELLGRYVAHAEVLRRTAERRRAPRKGAR</sequence>
<dbReference type="EMBL" id="JACHJJ010000012">
    <property type="protein sequence ID" value="MBB5964441.1"/>
    <property type="molecule type" value="Genomic_DNA"/>
</dbReference>
<keyword evidence="1" id="KW-0472">Membrane</keyword>
<keyword evidence="3" id="KW-1185">Reference proteome</keyword>
<dbReference type="RefSeq" id="WP_184943295.1">
    <property type="nucleotide sequence ID" value="NZ_BAAAWZ010000001.1"/>
</dbReference>
<organism evidence="2 3">
    <name type="scientific">Planomonospora venezuelensis</name>
    <dbReference type="NCBI Taxonomy" id="1999"/>
    <lineage>
        <taxon>Bacteria</taxon>
        <taxon>Bacillati</taxon>
        <taxon>Actinomycetota</taxon>
        <taxon>Actinomycetes</taxon>
        <taxon>Streptosporangiales</taxon>
        <taxon>Streptosporangiaceae</taxon>
        <taxon>Planomonospora</taxon>
    </lineage>
</organism>
<protein>
    <submittedName>
        <fullName evidence="2">Uncharacterized protein</fullName>
    </submittedName>
</protein>
<evidence type="ECO:0000313" key="3">
    <source>
        <dbReference type="Proteomes" id="UP000562352"/>
    </source>
</evidence>
<name>A0A841D2G8_PLAVE</name>
<dbReference type="AlphaFoldDB" id="A0A841D2G8"/>
<keyword evidence="1" id="KW-1133">Transmembrane helix</keyword>
<feature type="transmembrane region" description="Helical" evidence="1">
    <location>
        <begin position="9"/>
        <end position="32"/>
    </location>
</feature>
<keyword evidence="1" id="KW-0812">Transmembrane</keyword>